<dbReference type="AlphaFoldDB" id="A0A8W8IL53"/>
<evidence type="ECO:0000313" key="4">
    <source>
        <dbReference type="EnsemblMetazoa" id="G14625.1:cds"/>
    </source>
</evidence>
<feature type="domain" description="DDE Tnp4" evidence="3">
    <location>
        <begin position="2"/>
        <end position="56"/>
    </location>
</feature>
<keyword evidence="2" id="KW-0479">Metal-binding</keyword>
<evidence type="ECO:0000256" key="1">
    <source>
        <dbReference type="ARBA" id="ARBA00001968"/>
    </source>
</evidence>
<dbReference type="EnsemblMetazoa" id="G14625.1">
    <property type="protein sequence ID" value="G14625.1:cds"/>
    <property type="gene ID" value="G14625"/>
</dbReference>
<evidence type="ECO:0000259" key="3">
    <source>
        <dbReference type="Pfam" id="PF13359"/>
    </source>
</evidence>
<organism evidence="4 5">
    <name type="scientific">Magallana gigas</name>
    <name type="common">Pacific oyster</name>
    <name type="synonym">Crassostrea gigas</name>
    <dbReference type="NCBI Taxonomy" id="29159"/>
    <lineage>
        <taxon>Eukaryota</taxon>
        <taxon>Metazoa</taxon>
        <taxon>Spiralia</taxon>
        <taxon>Lophotrochozoa</taxon>
        <taxon>Mollusca</taxon>
        <taxon>Bivalvia</taxon>
        <taxon>Autobranchia</taxon>
        <taxon>Pteriomorphia</taxon>
        <taxon>Ostreida</taxon>
        <taxon>Ostreoidea</taxon>
        <taxon>Ostreidae</taxon>
        <taxon>Magallana</taxon>
    </lineage>
</organism>
<reference evidence="4" key="1">
    <citation type="submission" date="2022-08" db="UniProtKB">
        <authorList>
            <consortium name="EnsemblMetazoa"/>
        </authorList>
    </citation>
    <scope>IDENTIFICATION</scope>
    <source>
        <strain evidence="4">05x7-T-G4-1.051#20</strain>
    </source>
</reference>
<dbReference type="InterPro" id="IPR027806">
    <property type="entry name" value="HARBI1_dom"/>
</dbReference>
<protein>
    <recommendedName>
        <fullName evidence="3">DDE Tnp4 domain-containing protein</fullName>
    </recommendedName>
</protein>
<proteinExistence type="predicted"/>
<accession>A0A8W8IL53</accession>
<dbReference type="Proteomes" id="UP000005408">
    <property type="component" value="Unassembled WGS sequence"/>
</dbReference>
<evidence type="ECO:0000256" key="2">
    <source>
        <dbReference type="ARBA" id="ARBA00022723"/>
    </source>
</evidence>
<keyword evidence="5" id="KW-1185">Reference proteome</keyword>
<dbReference type="GO" id="GO:0046872">
    <property type="term" value="F:metal ion binding"/>
    <property type="evidence" value="ECO:0007669"/>
    <property type="project" value="UniProtKB-KW"/>
</dbReference>
<sequence length="114" mass="13098">MTTESANTSRLVTKIRWVVESANSRIKQWKYLQHVLPTSQIPYRGDFIRIVCAICNRYMKPLSNGNVTEDESLGWLFTVDKNMSPHLHVPCCQFPLALVYEHLNFLGSKDVAKT</sequence>
<comment type="cofactor">
    <cofactor evidence="1">
        <name>a divalent metal cation</name>
        <dbReference type="ChEBI" id="CHEBI:60240"/>
    </cofactor>
</comment>
<evidence type="ECO:0000313" key="5">
    <source>
        <dbReference type="Proteomes" id="UP000005408"/>
    </source>
</evidence>
<dbReference type="Pfam" id="PF13359">
    <property type="entry name" value="DDE_Tnp_4"/>
    <property type="match status" value="1"/>
</dbReference>
<name>A0A8W8IL53_MAGGI</name>